<accession>A0ABW1P5F4</accession>
<feature type="compositionally biased region" description="Basic residues" evidence="1">
    <location>
        <begin position="143"/>
        <end position="153"/>
    </location>
</feature>
<proteinExistence type="predicted"/>
<dbReference type="RefSeq" id="WP_380636593.1">
    <property type="nucleotide sequence ID" value="NZ_JBHSQO010000013.1"/>
</dbReference>
<sequence>MTGIDDWYLNHASWDGVVPGHHWRDDDTRAPNGFGEEPQREWVPQSPKSPRPAARTGKKASTGAGKTKSGTGKAKTSAGKTEAGPRRGGGRSVEDAVRAWLRANSGRSYRDCALALARNGHQGVTRAHVAEVMNRPNPQAPRTGRRRAGRRSAARPVRTPLPPRPALPEPHRPVTTSVSTWSYVPGTAVERPRPRYCDSCDMAVTESGACRC</sequence>
<protein>
    <recommendedName>
        <fullName evidence="4">Lsr2 protein</fullName>
    </recommendedName>
</protein>
<dbReference type="EMBL" id="JBHSQO010000013">
    <property type="protein sequence ID" value="MFC6090585.1"/>
    <property type="molecule type" value="Genomic_DNA"/>
</dbReference>
<feature type="compositionally biased region" description="Low complexity" evidence="1">
    <location>
        <begin position="53"/>
        <end position="82"/>
    </location>
</feature>
<feature type="compositionally biased region" description="Pro residues" evidence="1">
    <location>
        <begin position="159"/>
        <end position="168"/>
    </location>
</feature>
<organism evidence="2 3">
    <name type="scientific">Saccharothrix lopnurensis</name>
    <dbReference type="NCBI Taxonomy" id="1670621"/>
    <lineage>
        <taxon>Bacteria</taxon>
        <taxon>Bacillati</taxon>
        <taxon>Actinomycetota</taxon>
        <taxon>Actinomycetes</taxon>
        <taxon>Pseudonocardiales</taxon>
        <taxon>Pseudonocardiaceae</taxon>
        <taxon>Saccharothrix</taxon>
    </lineage>
</organism>
<name>A0ABW1P5F4_9PSEU</name>
<evidence type="ECO:0000313" key="3">
    <source>
        <dbReference type="Proteomes" id="UP001596220"/>
    </source>
</evidence>
<evidence type="ECO:0000313" key="2">
    <source>
        <dbReference type="EMBL" id="MFC6090585.1"/>
    </source>
</evidence>
<reference evidence="3" key="1">
    <citation type="journal article" date="2019" name="Int. J. Syst. Evol. Microbiol.">
        <title>The Global Catalogue of Microorganisms (GCM) 10K type strain sequencing project: providing services to taxonomists for standard genome sequencing and annotation.</title>
        <authorList>
            <consortium name="The Broad Institute Genomics Platform"/>
            <consortium name="The Broad Institute Genome Sequencing Center for Infectious Disease"/>
            <person name="Wu L."/>
            <person name="Ma J."/>
        </authorList>
    </citation>
    <scope>NUCLEOTIDE SEQUENCE [LARGE SCALE GENOMIC DNA]</scope>
    <source>
        <strain evidence="3">CGMCC 4.7246</strain>
    </source>
</reference>
<dbReference type="Proteomes" id="UP001596220">
    <property type="component" value="Unassembled WGS sequence"/>
</dbReference>
<comment type="caution">
    <text evidence="2">The sequence shown here is derived from an EMBL/GenBank/DDBJ whole genome shotgun (WGS) entry which is preliminary data.</text>
</comment>
<feature type="region of interest" description="Disordered" evidence="1">
    <location>
        <begin position="134"/>
        <end position="179"/>
    </location>
</feature>
<gene>
    <name evidence="2" type="ORF">ACFP3R_14975</name>
</gene>
<feature type="region of interest" description="Disordered" evidence="1">
    <location>
        <begin position="15"/>
        <end position="93"/>
    </location>
</feature>
<evidence type="ECO:0008006" key="4">
    <source>
        <dbReference type="Google" id="ProtNLM"/>
    </source>
</evidence>
<evidence type="ECO:0000256" key="1">
    <source>
        <dbReference type="SAM" id="MobiDB-lite"/>
    </source>
</evidence>
<keyword evidence="3" id="KW-1185">Reference proteome</keyword>